<accession>A0A1G5JUF7</accession>
<evidence type="ECO:0000256" key="2">
    <source>
        <dbReference type="SAM" id="SignalP"/>
    </source>
</evidence>
<dbReference type="EMBL" id="FMVF01000016">
    <property type="protein sequence ID" value="SCY91279.1"/>
    <property type="molecule type" value="Genomic_DNA"/>
</dbReference>
<feature type="signal peptide" evidence="2">
    <location>
        <begin position="1"/>
        <end position="20"/>
    </location>
</feature>
<organism evidence="5 6">
    <name type="scientific">Flavobacterium caeni</name>
    <dbReference type="NCBI Taxonomy" id="490189"/>
    <lineage>
        <taxon>Bacteria</taxon>
        <taxon>Pseudomonadati</taxon>
        <taxon>Bacteroidota</taxon>
        <taxon>Flavobacteriia</taxon>
        <taxon>Flavobacteriales</taxon>
        <taxon>Flavobacteriaceae</taxon>
        <taxon>Flavobacterium</taxon>
    </lineage>
</organism>
<feature type="chain" id="PRO_5011596872" evidence="2">
    <location>
        <begin position="21"/>
        <end position="274"/>
    </location>
</feature>
<keyword evidence="1 2" id="KW-0732">Signal</keyword>
<dbReference type="AlphaFoldDB" id="A0A1G5JUF7"/>
<dbReference type="OrthoDB" id="1401747at2"/>
<dbReference type="RefSeq" id="WP_091145622.1">
    <property type="nucleotide sequence ID" value="NZ_FMVF01000016.1"/>
</dbReference>
<dbReference type="Pfam" id="PF18962">
    <property type="entry name" value="Por_Secre_tail"/>
    <property type="match status" value="1"/>
</dbReference>
<gene>
    <name evidence="5" type="ORF">SAMN02927903_02866</name>
</gene>
<proteinExistence type="predicted"/>
<evidence type="ECO:0000259" key="3">
    <source>
        <dbReference type="Pfam" id="PF07675"/>
    </source>
</evidence>
<reference evidence="5 6" key="1">
    <citation type="submission" date="2016-10" db="EMBL/GenBank/DDBJ databases">
        <authorList>
            <person name="de Groot N.N."/>
        </authorList>
    </citation>
    <scope>NUCLEOTIDE SEQUENCE [LARGE SCALE GENOMIC DNA]</scope>
    <source>
        <strain evidence="5 6">CGMCC 1.7031</strain>
    </source>
</reference>
<keyword evidence="6" id="KW-1185">Reference proteome</keyword>
<dbReference type="NCBIfam" id="TIGR04183">
    <property type="entry name" value="Por_Secre_tail"/>
    <property type="match status" value="1"/>
</dbReference>
<dbReference type="Gene3D" id="2.60.120.200">
    <property type="match status" value="1"/>
</dbReference>
<evidence type="ECO:0000259" key="4">
    <source>
        <dbReference type="Pfam" id="PF18962"/>
    </source>
</evidence>
<dbReference type="Proteomes" id="UP000199354">
    <property type="component" value="Unassembled WGS sequence"/>
</dbReference>
<evidence type="ECO:0000313" key="6">
    <source>
        <dbReference type="Proteomes" id="UP000199354"/>
    </source>
</evidence>
<protein>
    <submittedName>
        <fullName evidence="5">Por secretion system C-terminal sorting domain-containing protein</fullName>
    </submittedName>
</protein>
<evidence type="ECO:0000313" key="5">
    <source>
        <dbReference type="EMBL" id="SCY91279.1"/>
    </source>
</evidence>
<dbReference type="NCBIfam" id="NF038128">
    <property type="entry name" value="choice_anch_J"/>
    <property type="match status" value="1"/>
</dbReference>
<dbReference type="InterPro" id="IPR026444">
    <property type="entry name" value="Secre_tail"/>
</dbReference>
<evidence type="ECO:0000256" key="1">
    <source>
        <dbReference type="ARBA" id="ARBA00022729"/>
    </source>
</evidence>
<feature type="domain" description="Secretion system C-terminal sorting" evidence="4">
    <location>
        <begin position="202"/>
        <end position="272"/>
    </location>
</feature>
<sequence length="274" mass="29656">MKKTLLLAGVVLASVFNANAQVVFSDDFNDLTLAPWTVIDADGDTRNWSVVQIQDNGGQPVGTPVLRSASWQTVPLTPNNYAFTPAIDLSGFFPGSGTAELSWKVMAIDAAWDLEQYTVYVGTENTVAHMLASPLSFNEPSLAGVNTLTERTLDVTDYLGQIIYVAFRHHGVSDQFTIEVDDVAVEVSVMSTENFFASNYQVYPNPASDNLNISGRNNINLTSVELTDMNGRVVKNLNVGAVSTQLNIADLNAGIYLLKVTSDQGVGTTKVVKR</sequence>
<dbReference type="Pfam" id="PF07675">
    <property type="entry name" value="Cleaved_Adhesin"/>
    <property type="match status" value="1"/>
</dbReference>
<dbReference type="STRING" id="490189.SAMN02927903_02866"/>
<dbReference type="InterPro" id="IPR011628">
    <property type="entry name" value="Cleaved_adhesin"/>
</dbReference>
<feature type="domain" description="Cleaved adhesin" evidence="3">
    <location>
        <begin position="34"/>
        <end position="185"/>
    </location>
</feature>
<name>A0A1G5JUF7_9FLAO</name>